<comment type="caution">
    <text evidence="2">The sequence shown here is derived from an EMBL/GenBank/DDBJ whole genome shotgun (WGS) entry which is preliminary data.</text>
</comment>
<evidence type="ECO:0000313" key="2">
    <source>
        <dbReference type="EMBL" id="MBP2410467.1"/>
    </source>
</evidence>
<sequence length="301" mass="31133">MWYLLAPTVLGIAGGVLLRLLRGAHLPSLDRRSAALTAAAAGASSLAMVVYSLSAVFAVSGVIPLYAFPWDAYVAVRYLLPLLVGILAVLALGIPARNGSVSGAQLTRRTWTSFLGRSWILALLLALGVVVAVTVAAGLASQRDDAGHFTRYVVELGPGSMATTIYGWHLSVGPLVAVGVLLVATVVALAGIARPPHPEDLEADIARRRLRSANVARIATGALLLHLATVLRSVARTAGATLMVGAESGEQFRSGTSFAALAPVLQGAALLTGAIGLALWILTALSCRSRHDQTARQPASA</sequence>
<feature type="transmembrane region" description="Helical" evidence="1">
    <location>
        <begin position="214"/>
        <end position="235"/>
    </location>
</feature>
<protein>
    <recommendedName>
        <fullName evidence="4">Integral membrane protein</fullName>
    </recommendedName>
</protein>
<feature type="transmembrane region" description="Helical" evidence="1">
    <location>
        <begin position="39"/>
        <end position="66"/>
    </location>
</feature>
<dbReference type="RefSeq" id="WP_209894154.1">
    <property type="nucleotide sequence ID" value="NZ_BAAAJV010000008.1"/>
</dbReference>
<feature type="transmembrane region" description="Helical" evidence="1">
    <location>
        <begin position="116"/>
        <end position="140"/>
    </location>
</feature>
<feature type="transmembrane region" description="Helical" evidence="1">
    <location>
        <begin position="78"/>
        <end position="96"/>
    </location>
</feature>
<organism evidence="2 3">
    <name type="scientific">Brachybacterium fresconis</name>
    <dbReference type="NCBI Taxonomy" id="173363"/>
    <lineage>
        <taxon>Bacteria</taxon>
        <taxon>Bacillati</taxon>
        <taxon>Actinomycetota</taxon>
        <taxon>Actinomycetes</taxon>
        <taxon>Micrococcales</taxon>
        <taxon>Dermabacteraceae</taxon>
        <taxon>Brachybacterium</taxon>
    </lineage>
</organism>
<keyword evidence="3" id="KW-1185">Reference proteome</keyword>
<dbReference type="EMBL" id="JAGIOC010000001">
    <property type="protein sequence ID" value="MBP2410467.1"/>
    <property type="molecule type" value="Genomic_DNA"/>
</dbReference>
<name>A0ABS4YNU9_9MICO</name>
<dbReference type="Proteomes" id="UP000698222">
    <property type="component" value="Unassembled WGS sequence"/>
</dbReference>
<evidence type="ECO:0008006" key="4">
    <source>
        <dbReference type="Google" id="ProtNLM"/>
    </source>
</evidence>
<feature type="transmembrane region" description="Helical" evidence="1">
    <location>
        <begin position="255"/>
        <end position="282"/>
    </location>
</feature>
<keyword evidence="1" id="KW-0472">Membrane</keyword>
<keyword evidence="1" id="KW-0812">Transmembrane</keyword>
<feature type="transmembrane region" description="Helical" evidence="1">
    <location>
        <begin position="175"/>
        <end position="193"/>
    </location>
</feature>
<keyword evidence="1" id="KW-1133">Transmembrane helix</keyword>
<evidence type="ECO:0000256" key="1">
    <source>
        <dbReference type="SAM" id="Phobius"/>
    </source>
</evidence>
<proteinExistence type="predicted"/>
<evidence type="ECO:0000313" key="3">
    <source>
        <dbReference type="Proteomes" id="UP000698222"/>
    </source>
</evidence>
<reference evidence="2 3" key="1">
    <citation type="submission" date="2021-03" db="EMBL/GenBank/DDBJ databases">
        <title>Sequencing the genomes of 1000 actinobacteria strains.</title>
        <authorList>
            <person name="Klenk H.-P."/>
        </authorList>
    </citation>
    <scope>NUCLEOTIDE SEQUENCE [LARGE SCALE GENOMIC DNA]</scope>
    <source>
        <strain evidence="2 3">DSM 14564</strain>
    </source>
</reference>
<gene>
    <name evidence="2" type="ORF">JOF44_003370</name>
</gene>
<accession>A0ABS4YNU9</accession>